<organism evidence="1 2">
    <name type="scientific">Selenomonas ruminantium</name>
    <dbReference type="NCBI Taxonomy" id="971"/>
    <lineage>
        <taxon>Bacteria</taxon>
        <taxon>Bacillati</taxon>
        <taxon>Bacillota</taxon>
        <taxon>Negativicutes</taxon>
        <taxon>Selenomonadales</taxon>
        <taxon>Selenomonadaceae</taxon>
        <taxon>Selenomonas</taxon>
    </lineage>
</organism>
<dbReference type="AlphaFoldDB" id="A0A927WGM4"/>
<comment type="caution">
    <text evidence="1">The sequence shown here is derived from an EMBL/GenBank/DDBJ whole genome shotgun (WGS) entry which is preliminary data.</text>
</comment>
<name>A0A927WGM4_SELRU</name>
<evidence type="ECO:0000313" key="2">
    <source>
        <dbReference type="Proteomes" id="UP000772151"/>
    </source>
</evidence>
<dbReference type="Proteomes" id="UP000772151">
    <property type="component" value="Unassembled WGS sequence"/>
</dbReference>
<dbReference type="RefSeq" id="WP_303667944.1">
    <property type="nucleotide sequence ID" value="NZ_SVCA01000001.1"/>
</dbReference>
<protein>
    <submittedName>
        <fullName evidence="1">Uncharacterized protein</fullName>
    </submittedName>
</protein>
<gene>
    <name evidence="1" type="ORF">E7203_00925</name>
</gene>
<sequence length="67" mass="7879">MLVDLFSRLQLKERRGSGFKKILEDYDSQEHTTAALMPKFMAEHRDFLLTLYNLNYVEEKNVAQDVA</sequence>
<accession>A0A927WGM4</accession>
<dbReference type="EMBL" id="SVCA01000001">
    <property type="protein sequence ID" value="MBE6084031.1"/>
    <property type="molecule type" value="Genomic_DNA"/>
</dbReference>
<evidence type="ECO:0000313" key="1">
    <source>
        <dbReference type="EMBL" id="MBE6084031.1"/>
    </source>
</evidence>
<reference evidence="1" key="1">
    <citation type="submission" date="2019-04" db="EMBL/GenBank/DDBJ databases">
        <title>Evolution of Biomass-Degrading Anaerobic Consortia Revealed by Metagenomics.</title>
        <authorList>
            <person name="Peng X."/>
        </authorList>
    </citation>
    <scope>NUCLEOTIDE SEQUENCE</scope>
    <source>
        <strain evidence="1">SIG242</strain>
    </source>
</reference>
<proteinExistence type="predicted"/>